<organism evidence="3 4">
    <name type="scientific">Tessaracoccus rhinocerotis</name>
    <dbReference type="NCBI Taxonomy" id="1689449"/>
    <lineage>
        <taxon>Bacteria</taxon>
        <taxon>Bacillati</taxon>
        <taxon>Actinomycetota</taxon>
        <taxon>Actinomycetes</taxon>
        <taxon>Propionibacteriales</taxon>
        <taxon>Propionibacteriaceae</taxon>
        <taxon>Tessaracoccus</taxon>
    </lineage>
</organism>
<comment type="similarity">
    <text evidence="1">Belongs to the glycosyl hydrolase 13 family.</text>
</comment>
<dbReference type="PANTHER" id="PTHR10357">
    <property type="entry name" value="ALPHA-AMYLASE FAMILY MEMBER"/>
    <property type="match status" value="1"/>
</dbReference>
<dbReference type="PANTHER" id="PTHR10357:SF179">
    <property type="entry name" value="NEUTRAL AND BASIC AMINO ACID TRANSPORT PROTEIN RBAT"/>
    <property type="match status" value="1"/>
</dbReference>
<dbReference type="GO" id="GO:0004556">
    <property type="term" value="F:alpha-amylase activity"/>
    <property type="evidence" value="ECO:0007669"/>
    <property type="project" value="TreeGrafter"/>
</dbReference>
<dbReference type="InterPro" id="IPR017853">
    <property type="entry name" value="GH"/>
</dbReference>
<proteinExistence type="inferred from homology"/>
<comment type="caution">
    <text evidence="3">The sequence shown here is derived from an EMBL/GenBank/DDBJ whole genome shotgun (WGS) entry which is preliminary data.</text>
</comment>
<feature type="domain" description="Glycosyl hydrolase family 13 catalytic" evidence="2">
    <location>
        <begin position="96"/>
        <end position="513"/>
    </location>
</feature>
<dbReference type="CDD" id="cd11333">
    <property type="entry name" value="AmyAc_SI_OligoGlu_DGase"/>
    <property type="match status" value="1"/>
</dbReference>
<evidence type="ECO:0000256" key="1">
    <source>
        <dbReference type="ARBA" id="ARBA00008061"/>
    </source>
</evidence>
<dbReference type="Proteomes" id="UP000317638">
    <property type="component" value="Unassembled WGS sequence"/>
</dbReference>
<dbReference type="Gene3D" id="3.20.20.80">
    <property type="entry name" value="Glycosidases"/>
    <property type="match status" value="1"/>
</dbReference>
<dbReference type="SUPFAM" id="SSF51445">
    <property type="entry name" value="(Trans)glycosidases"/>
    <property type="match status" value="1"/>
</dbReference>
<accession>A0A553K0B0</accession>
<dbReference type="AlphaFoldDB" id="A0A553K0B0"/>
<gene>
    <name evidence="3" type="ORF">FOJ82_08745</name>
</gene>
<evidence type="ECO:0000259" key="2">
    <source>
        <dbReference type="SMART" id="SM00642"/>
    </source>
</evidence>
<keyword evidence="4" id="KW-1185">Reference proteome</keyword>
<protein>
    <submittedName>
        <fullName evidence="3">Alpha-glucosidase</fullName>
    </submittedName>
</protein>
<dbReference type="Gene3D" id="3.90.400.10">
    <property type="entry name" value="Oligo-1,6-glucosidase, Domain 2"/>
    <property type="match status" value="1"/>
</dbReference>
<dbReference type="OrthoDB" id="9043248at2"/>
<evidence type="ECO:0000313" key="3">
    <source>
        <dbReference type="EMBL" id="TRY18134.1"/>
    </source>
</evidence>
<evidence type="ECO:0000313" key="4">
    <source>
        <dbReference type="Proteomes" id="UP000317638"/>
    </source>
</evidence>
<dbReference type="InterPro" id="IPR006047">
    <property type="entry name" value="GH13_cat_dom"/>
</dbReference>
<sequence length="639" mass="73207">MHPLTERSQVRDVLKRPLGRDVIDKLLLQLGRSSKWVTNPLVSRMRLDQLEAIARPVVGDGFVSTLLELLNELPDPNPITHGEPTPTWWKQAVFYQVYPRSFADSDDDGMGDVRGIINHLDHIADLGVDCLWLSPIFASPDLDNGYDISDYRAVMPEMGTLDDVDELIRGCHERGMRLILDLVVNHTSDEHEWFREARQDPDGKYGQYYFLRGGDPPPADPPNNWTSFFSGPAWRWLEDAERWALHLFANGQLDLNWDNPEVRDEVADIVQWWLARGIDGFRLDVINYISKREGLPDGNEFVGQLMEFRGVEHYFHGPHLHEYLAELRRNGFTRRDVPPDSVGPGRDAVAVMIGETPGIGIEVGRLLTAEDRGEMDLIFNFDVLEPAGRTRWHDYRYPLSHLKSHLVEYQSRLGSTDWMSLFVENHDNPRMISKVEPDPQYRTAVGKAIAAIQLLSRGTPFIYQGQEIAAVNQDFPDALALRDVESVNRLAEAEVLGRDGLVEVMAGSRDHARTPMRWDNTPNYGFTGGEPWIGFHEDSTGFTVAEQEADPESVLNFYRGLIRMRRRHKALTMGSVRFVEPDRPDWFGWYREYVDPDTGERDRWFIQVNLTRHRVLPPTSAPGPLRLLAPYEVRILQQD</sequence>
<name>A0A553K0B0_9ACTN</name>
<dbReference type="EMBL" id="VKKG01000003">
    <property type="protein sequence ID" value="TRY18134.1"/>
    <property type="molecule type" value="Genomic_DNA"/>
</dbReference>
<dbReference type="RefSeq" id="WP_143938110.1">
    <property type="nucleotide sequence ID" value="NZ_VKKG01000003.1"/>
</dbReference>
<dbReference type="GO" id="GO:0009313">
    <property type="term" value="P:oligosaccharide catabolic process"/>
    <property type="evidence" value="ECO:0007669"/>
    <property type="project" value="TreeGrafter"/>
</dbReference>
<dbReference type="Pfam" id="PF00128">
    <property type="entry name" value="Alpha-amylase"/>
    <property type="match status" value="1"/>
</dbReference>
<dbReference type="SMART" id="SM00642">
    <property type="entry name" value="Aamy"/>
    <property type="match status" value="1"/>
</dbReference>
<dbReference type="InterPro" id="IPR045857">
    <property type="entry name" value="O16G_dom_2"/>
</dbReference>
<reference evidence="3 4" key="1">
    <citation type="submission" date="2019-07" db="EMBL/GenBank/DDBJ databases">
        <authorList>
            <person name="Zhou L.-Y."/>
        </authorList>
    </citation>
    <scope>NUCLEOTIDE SEQUENCE [LARGE SCALE GENOMIC DNA]</scope>
    <source>
        <strain evidence="3 4">YIM 101269</strain>
    </source>
</reference>